<keyword evidence="3" id="KW-0560">Oxidoreductase</keyword>
<dbReference type="PANTHER" id="PTHR42659">
    <property type="entry name" value="XANTHINE DEHYDROGENASE SUBUNIT C-RELATED"/>
    <property type="match status" value="1"/>
</dbReference>
<evidence type="ECO:0000313" key="6">
    <source>
        <dbReference type="Proteomes" id="UP001597182"/>
    </source>
</evidence>
<sequence>MKCAPFEYVRPTSVDEVLAALVAADGEGKILAGGQSLVPVMALRMARPAVIVDINRVEGLAAVERDGDTVHVGALVRHRTLAEQSAHPLLAEAARHIGHAAIRTRGTAGGSIAHADPAAELPVVAVATGATVTAAGARGDRWVAADDLFAGPLMTTLDADEMITGLDVPVPTRWGFAGFARRHGDFALVTVVVAEVRGQVRIAVGGVGAVPLRARAAEAAIGEPVERVAQLVGDELNPTGDLHGSAEFRRGVAVEMARRALASAGI</sequence>
<keyword evidence="6" id="KW-1185">Reference proteome</keyword>
<dbReference type="Gene3D" id="3.30.465.10">
    <property type="match status" value="1"/>
</dbReference>
<dbReference type="RefSeq" id="WP_013678205.1">
    <property type="nucleotide sequence ID" value="NZ_BAABKS010000067.1"/>
</dbReference>
<name>A0ABW3VDY1_9PSEU</name>
<dbReference type="Pfam" id="PF03450">
    <property type="entry name" value="CO_deh_flav_C"/>
    <property type="match status" value="1"/>
</dbReference>
<evidence type="ECO:0000259" key="4">
    <source>
        <dbReference type="PROSITE" id="PS51387"/>
    </source>
</evidence>
<dbReference type="InterPro" id="IPR016166">
    <property type="entry name" value="FAD-bd_PCMH"/>
</dbReference>
<dbReference type="Pfam" id="PF00941">
    <property type="entry name" value="FAD_binding_5"/>
    <property type="match status" value="1"/>
</dbReference>
<dbReference type="InterPro" id="IPR005107">
    <property type="entry name" value="CO_DH_flav_C"/>
</dbReference>
<dbReference type="EMBL" id="JBHTMB010000040">
    <property type="protein sequence ID" value="MFD1232830.1"/>
    <property type="molecule type" value="Genomic_DNA"/>
</dbReference>
<dbReference type="Gene3D" id="3.30.390.50">
    <property type="entry name" value="CO dehydrogenase flavoprotein, C-terminal domain"/>
    <property type="match status" value="1"/>
</dbReference>
<dbReference type="Proteomes" id="UP001597182">
    <property type="component" value="Unassembled WGS sequence"/>
</dbReference>
<dbReference type="InterPro" id="IPR051312">
    <property type="entry name" value="Diverse_Substr_Oxidored"/>
</dbReference>
<comment type="caution">
    <text evidence="5">The sequence shown here is derived from an EMBL/GenBank/DDBJ whole genome shotgun (WGS) entry which is preliminary data.</text>
</comment>
<dbReference type="Gene3D" id="3.30.43.10">
    <property type="entry name" value="Uridine Diphospho-n-acetylenolpyruvylglucosamine Reductase, domain 2"/>
    <property type="match status" value="1"/>
</dbReference>
<accession>A0ABW3VDY1</accession>
<evidence type="ECO:0000256" key="1">
    <source>
        <dbReference type="ARBA" id="ARBA00022630"/>
    </source>
</evidence>
<dbReference type="SUPFAM" id="SSF56176">
    <property type="entry name" value="FAD-binding/transporter-associated domain-like"/>
    <property type="match status" value="1"/>
</dbReference>
<keyword evidence="2" id="KW-0274">FAD</keyword>
<dbReference type="InterPro" id="IPR036318">
    <property type="entry name" value="FAD-bd_PCMH-like_sf"/>
</dbReference>
<dbReference type="PROSITE" id="PS51387">
    <property type="entry name" value="FAD_PCMH"/>
    <property type="match status" value="1"/>
</dbReference>
<keyword evidence="1" id="KW-0285">Flavoprotein</keyword>
<organism evidence="5 6">
    <name type="scientific">Pseudonocardia benzenivorans</name>
    <dbReference type="NCBI Taxonomy" id="228005"/>
    <lineage>
        <taxon>Bacteria</taxon>
        <taxon>Bacillati</taxon>
        <taxon>Actinomycetota</taxon>
        <taxon>Actinomycetes</taxon>
        <taxon>Pseudonocardiales</taxon>
        <taxon>Pseudonocardiaceae</taxon>
        <taxon>Pseudonocardia</taxon>
    </lineage>
</organism>
<dbReference type="InterPro" id="IPR036683">
    <property type="entry name" value="CO_DH_flav_C_dom_sf"/>
</dbReference>
<evidence type="ECO:0000256" key="3">
    <source>
        <dbReference type="ARBA" id="ARBA00023002"/>
    </source>
</evidence>
<dbReference type="InterPro" id="IPR016169">
    <property type="entry name" value="FAD-bd_PCMH_sub2"/>
</dbReference>
<gene>
    <name evidence="5" type="ORF">ACFQ34_05995</name>
</gene>
<protein>
    <submittedName>
        <fullName evidence="5">FAD binding domain-containing protein</fullName>
    </submittedName>
</protein>
<evidence type="ECO:0000256" key="2">
    <source>
        <dbReference type="ARBA" id="ARBA00022827"/>
    </source>
</evidence>
<dbReference type="InterPro" id="IPR002346">
    <property type="entry name" value="Mopterin_DH_FAD-bd"/>
</dbReference>
<evidence type="ECO:0000313" key="5">
    <source>
        <dbReference type="EMBL" id="MFD1232830.1"/>
    </source>
</evidence>
<dbReference type="SMART" id="SM01092">
    <property type="entry name" value="CO_deh_flav_C"/>
    <property type="match status" value="1"/>
</dbReference>
<dbReference type="SUPFAM" id="SSF55447">
    <property type="entry name" value="CO dehydrogenase flavoprotein C-terminal domain-like"/>
    <property type="match status" value="1"/>
</dbReference>
<feature type="domain" description="FAD-binding PCMH-type" evidence="4">
    <location>
        <begin position="1"/>
        <end position="173"/>
    </location>
</feature>
<dbReference type="InterPro" id="IPR016167">
    <property type="entry name" value="FAD-bd_PCMH_sub1"/>
</dbReference>
<proteinExistence type="predicted"/>
<dbReference type="PANTHER" id="PTHR42659:SF2">
    <property type="entry name" value="XANTHINE DEHYDROGENASE SUBUNIT C-RELATED"/>
    <property type="match status" value="1"/>
</dbReference>
<reference evidence="6" key="1">
    <citation type="journal article" date="2019" name="Int. J. Syst. Evol. Microbiol.">
        <title>The Global Catalogue of Microorganisms (GCM) 10K type strain sequencing project: providing services to taxonomists for standard genome sequencing and annotation.</title>
        <authorList>
            <consortium name="The Broad Institute Genomics Platform"/>
            <consortium name="The Broad Institute Genome Sequencing Center for Infectious Disease"/>
            <person name="Wu L."/>
            <person name="Ma J."/>
        </authorList>
    </citation>
    <scope>NUCLEOTIDE SEQUENCE [LARGE SCALE GENOMIC DNA]</scope>
    <source>
        <strain evidence="6">CCUG 49018</strain>
    </source>
</reference>